<evidence type="ECO:0000313" key="1">
    <source>
        <dbReference type="EMBL" id="KAB1643130.1"/>
    </source>
</evidence>
<organism evidence="1 2">
    <name type="scientific">Gulosibacter chungangensis</name>
    <dbReference type="NCBI Taxonomy" id="979746"/>
    <lineage>
        <taxon>Bacteria</taxon>
        <taxon>Bacillati</taxon>
        <taxon>Actinomycetota</taxon>
        <taxon>Actinomycetes</taxon>
        <taxon>Micrococcales</taxon>
        <taxon>Microbacteriaceae</taxon>
        <taxon>Gulosibacter</taxon>
    </lineage>
</organism>
<dbReference type="AlphaFoldDB" id="A0A7J5BBK5"/>
<dbReference type="Pfam" id="PF10604">
    <property type="entry name" value="Polyketide_cyc2"/>
    <property type="match status" value="1"/>
</dbReference>
<gene>
    <name evidence="1" type="ORF">F8O05_07755</name>
</gene>
<proteinExistence type="predicted"/>
<dbReference type="SUPFAM" id="SSF55961">
    <property type="entry name" value="Bet v1-like"/>
    <property type="match status" value="1"/>
</dbReference>
<name>A0A7J5BBK5_9MICO</name>
<sequence>MRSTPGPLRTLGSMPHSLEATATVTLSPEEAFALAHTLGADRIAWDSHVEKRMLLGDARSIDRGVKVFERVKDGRRVILEYDVWFPGQLSSNRMVKGPWWLASYGEGWHFHETAGGTKVTWKITYEHAAKVLSDQLGAVMKLSFKSELDERMADFVAASLDAALVRDAVSGQLPKFARHRDR</sequence>
<comment type="caution">
    <text evidence="1">The sequence shown here is derived from an EMBL/GenBank/DDBJ whole genome shotgun (WGS) entry which is preliminary data.</text>
</comment>
<keyword evidence="2" id="KW-1185">Reference proteome</keyword>
<dbReference type="Gene3D" id="3.30.530.20">
    <property type="match status" value="1"/>
</dbReference>
<dbReference type="InterPro" id="IPR019587">
    <property type="entry name" value="Polyketide_cyclase/dehydratase"/>
</dbReference>
<reference evidence="1 2" key="1">
    <citation type="submission" date="2019-09" db="EMBL/GenBank/DDBJ databases">
        <title>Phylogeny of genus Pseudoclavibacter and closely related genus.</title>
        <authorList>
            <person name="Li Y."/>
        </authorList>
    </citation>
    <scope>NUCLEOTIDE SEQUENCE [LARGE SCALE GENOMIC DNA]</scope>
    <source>
        <strain evidence="1 2">KCTC 13959</strain>
    </source>
</reference>
<dbReference type="EMBL" id="WBKB01000004">
    <property type="protein sequence ID" value="KAB1643130.1"/>
    <property type="molecule type" value="Genomic_DNA"/>
</dbReference>
<dbReference type="OrthoDB" id="197829at2"/>
<evidence type="ECO:0000313" key="2">
    <source>
        <dbReference type="Proteomes" id="UP000433493"/>
    </source>
</evidence>
<dbReference type="Proteomes" id="UP000433493">
    <property type="component" value="Unassembled WGS sequence"/>
</dbReference>
<dbReference type="InterPro" id="IPR023393">
    <property type="entry name" value="START-like_dom_sf"/>
</dbReference>
<protein>
    <submittedName>
        <fullName evidence="1">SRPBCC family protein</fullName>
    </submittedName>
</protein>
<accession>A0A7J5BBK5</accession>